<dbReference type="EMBL" id="JAMYWC010000007">
    <property type="protein sequence ID" value="MCP1174953.1"/>
    <property type="molecule type" value="Genomic_DNA"/>
</dbReference>
<dbReference type="InterPro" id="IPR050237">
    <property type="entry name" value="ATP-dep_AMP-bd_enzyme"/>
</dbReference>
<dbReference type="Proteomes" id="UP001162793">
    <property type="component" value="Unassembled WGS sequence"/>
</dbReference>
<dbReference type="Gene3D" id="3.40.50.12780">
    <property type="entry name" value="N-terminal domain of ligase-like"/>
    <property type="match status" value="1"/>
</dbReference>
<name>A0AA41WY56_9RALS</name>
<proteinExistence type="predicted"/>
<feature type="domain" description="AMP-dependent synthetase/ligase" evidence="1">
    <location>
        <begin position="10"/>
        <end position="346"/>
    </location>
</feature>
<evidence type="ECO:0000313" key="4">
    <source>
        <dbReference type="Proteomes" id="UP001162793"/>
    </source>
</evidence>
<dbReference type="InterPro" id="IPR042099">
    <property type="entry name" value="ANL_N_sf"/>
</dbReference>
<dbReference type="InterPro" id="IPR025110">
    <property type="entry name" value="AMP-bd_C"/>
</dbReference>
<dbReference type="InterPro" id="IPR020845">
    <property type="entry name" value="AMP-binding_CS"/>
</dbReference>
<dbReference type="SUPFAM" id="SSF56801">
    <property type="entry name" value="Acetyl-CoA synthetase-like"/>
    <property type="match status" value="1"/>
</dbReference>
<protein>
    <submittedName>
        <fullName evidence="3">AMP-binding protein</fullName>
    </submittedName>
</protein>
<dbReference type="AlphaFoldDB" id="A0AA41WY56"/>
<feature type="domain" description="AMP-binding enzyme C-terminal" evidence="2">
    <location>
        <begin position="396"/>
        <end position="471"/>
    </location>
</feature>
<dbReference type="PROSITE" id="PS00455">
    <property type="entry name" value="AMP_BINDING"/>
    <property type="match status" value="1"/>
</dbReference>
<evidence type="ECO:0000313" key="3">
    <source>
        <dbReference type="EMBL" id="MCP1174953.1"/>
    </source>
</evidence>
<dbReference type="InterPro" id="IPR000873">
    <property type="entry name" value="AMP-dep_synth/lig_dom"/>
</dbReference>
<dbReference type="Pfam" id="PF00501">
    <property type="entry name" value="AMP-binding"/>
    <property type="match status" value="1"/>
</dbReference>
<dbReference type="RefSeq" id="WP_253541183.1">
    <property type="nucleotide sequence ID" value="NZ_JAMYWC010000007.1"/>
</dbReference>
<dbReference type="Pfam" id="PF13193">
    <property type="entry name" value="AMP-binding_C"/>
    <property type="match status" value="1"/>
</dbReference>
<accession>A0AA41WY56</accession>
<evidence type="ECO:0000259" key="2">
    <source>
        <dbReference type="Pfam" id="PF13193"/>
    </source>
</evidence>
<comment type="caution">
    <text evidence="3">The sequence shown here is derived from an EMBL/GenBank/DDBJ whole genome shotgun (WGS) entry which is preliminary data.</text>
</comment>
<keyword evidence="4" id="KW-1185">Reference proteome</keyword>
<gene>
    <name evidence="3" type="ORF">NKG59_21530</name>
</gene>
<dbReference type="PANTHER" id="PTHR43767:SF1">
    <property type="entry name" value="NONRIBOSOMAL PEPTIDE SYNTHASE PES1 (EUROFUNG)-RELATED"/>
    <property type="match status" value="1"/>
</dbReference>
<evidence type="ECO:0000259" key="1">
    <source>
        <dbReference type="Pfam" id="PF00501"/>
    </source>
</evidence>
<dbReference type="InterPro" id="IPR045851">
    <property type="entry name" value="AMP-bd_C_sf"/>
</dbReference>
<dbReference type="GO" id="GO:0016878">
    <property type="term" value="F:acid-thiol ligase activity"/>
    <property type="evidence" value="ECO:0007669"/>
    <property type="project" value="UniProtKB-ARBA"/>
</dbReference>
<sequence>MHFSSLPDLRAASAPDSPCIADATTTLSNSAFHSRVLSAARKFADLGVQMGDVVAVMLPNQVEFVVAMFAAWRLGAAVTPVKPSLTTKEATHQIEDSGAKLVVNATGEIVVRGVQSLPDFHLRDGKPLDEAPCTEPGALALLIYTSGTTGLPKGVMLDHANIEAMSEMGRSSLKVTAADHCLLVLPLFHVNAILVSTLLPLSVGGRVTLRERFDIETFFDDIEQLQPTYFSAVPTIYALLNALPAQIQPDTSSLRYGICGAAPASAELLRNFEARYRFPLIEGYGLSEGTCGSTINPVDGLRKAGTVGLPFVGQRIAIADPSGMHLPQGETGEVLIQGANVMRGYLGKPEETAKTIIDGWLHTGDIGRIDRDGYLSIVGRLKEMIIRGGENIYPKEIEDVLSEFPGVLETAVIGAPHETLGEIVIAYVAFRPGFTGTSAALDEHCVARLTRYKRPVAINIIDSLPKNAMGKIDKPNLRDQWRGQALKNVTAHA</sequence>
<reference evidence="4" key="1">
    <citation type="journal article" date="2023" name="Front. Microbiol.">
        <title>Ralstonia chuxiongensis sp. nov., Ralstonia mojiangensis sp. nov., and Ralstonia soli sp. nov., isolated from tobacco fields, are three novel species in the family Burkholderiaceae.</title>
        <authorList>
            <person name="Lu C.H."/>
            <person name="Zhang Y.Y."/>
            <person name="Jiang N."/>
            <person name="Chen W."/>
            <person name="Shao X."/>
            <person name="Zhao Z.M."/>
            <person name="Lu W.L."/>
            <person name="Hu X."/>
            <person name="Xi Y.X."/>
            <person name="Zou S.Y."/>
            <person name="Wei Q.J."/>
            <person name="Lin Z.L."/>
            <person name="Gong L."/>
            <person name="Gai X.T."/>
            <person name="Zhang L.Q."/>
            <person name="Li J.Y."/>
            <person name="Jin Y."/>
            <person name="Xia Z.Y."/>
        </authorList>
    </citation>
    <scope>NUCLEOTIDE SEQUENCE [LARGE SCALE GENOMIC DNA]</scope>
    <source>
        <strain evidence="4">21YRMH01-3</strain>
    </source>
</reference>
<dbReference type="Gene3D" id="3.30.300.30">
    <property type="match status" value="1"/>
</dbReference>
<dbReference type="PANTHER" id="PTHR43767">
    <property type="entry name" value="LONG-CHAIN-FATTY-ACID--COA LIGASE"/>
    <property type="match status" value="1"/>
</dbReference>
<organism evidence="3 4">
    <name type="scientific">Ralstonia chuxiongensis</name>
    <dbReference type="NCBI Taxonomy" id="2957504"/>
    <lineage>
        <taxon>Bacteria</taxon>
        <taxon>Pseudomonadati</taxon>
        <taxon>Pseudomonadota</taxon>
        <taxon>Betaproteobacteria</taxon>
        <taxon>Burkholderiales</taxon>
        <taxon>Burkholderiaceae</taxon>
        <taxon>Ralstonia</taxon>
    </lineage>
</organism>